<evidence type="ECO:0000256" key="2">
    <source>
        <dbReference type="ARBA" id="ARBA00022448"/>
    </source>
</evidence>
<feature type="transmembrane region" description="Helical" evidence="7">
    <location>
        <begin position="212"/>
        <end position="237"/>
    </location>
</feature>
<evidence type="ECO:0000256" key="5">
    <source>
        <dbReference type="ARBA" id="ARBA00022989"/>
    </source>
</evidence>
<feature type="transmembrane region" description="Helical" evidence="7">
    <location>
        <begin position="168"/>
        <end position="191"/>
    </location>
</feature>
<dbReference type="EMBL" id="JAELVF020000001">
    <property type="protein sequence ID" value="MBU7596488.1"/>
    <property type="molecule type" value="Genomic_DNA"/>
</dbReference>
<keyword evidence="3" id="KW-1003">Cell membrane</keyword>
<evidence type="ECO:0000256" key="4">
    <source>
        <dbReference type="ARBA" id="ARBA00022692"/>
    </source>
</evidence>
<dbReference type="AlphaFoldDB" id="A0A949JCH5"/>
<dbReference type="InterPro" id="IPR050901">
    <property type="entry name" value="BP-dep_ABC_trans_perm"/>
</dbReference>
<comment type="caution">
    <text evidence="10">The sequence shown here is derived from an EMBL/GenBank/DDBJ whole genome shotgun (WGS) entry which is preliminary data.</text>
</comment>
<dbReference type="GO" id="GO:0055085">
    <property type="term" value="P:transmembrane transport"/>
    <property type="evidence" value="ECO:0007669"/>
    <property type="project" value="InterPro"/>
</dbReference>
<accession>A0A949JCH5</accession>
<protein>
    <submittedName>
        <fullName evidence="10">Carbohydrate ABC transporter permease</fullName>
    </submittedName>
</protein>
<evidence type="ECO:0000256" key="8">
    <source>
        <dbReference type="SAM" id="MobiDB-lite"/>
    </source>
</evidence>
<dbReference type="PANTHER" id="PTHR32243">
    <property type="entry name" value="MALTOSE TRANSPORT SYSTEM PERMEASE-RELATED"/>
    <property type="match status" value="1"/>
</dbReference>
<dbReference type="PROSITE" id="PS50928">
    <property type="entry name" value="ABC_TM1"/>
    <property type="match status" value="1"/>
</dbReference>
<sequence>MSTTTTARTSEGADTEGAQTPPKKPAPRRYRAERRPNRIGFNIFGLVAFVVMAFPVYWLVLSAFRPNSEIRSYDQSLFPTSITFDNFVRATETRFFWTAIQSSLIICVTAVLGAMVLGTIAAFAIGRFNFVGRKAFMMVLIVVQVLPPTAMLIPIYVQLNSMGALNEYWGVIVVYLVSVLPFSIWMIRGFVINVPKELEESAMVDGCSRMQAFWKVMFPLLAPGIAAASIFSLITAWNEYLFAYVIMQDNDKYTLNVWLMNFTTDRGTDYGGLMAGSVIVAVPVVIFFMIVQKKMAAGLTSGAVKG</sequence>
<evidence type="ECO:0000313" key="11">
    <source>
        <dbReference type="Proteomes" id="UP000694501"/>
    </source>
</evidence>
<dbReference type="InterPro" id="IPR035906">
    <property type="entry name" value="MetI-like_sf"/>
</dbReference>
<evidence type="ECO:0000313" key="10">
    <source>
        <dbReference type="EMBL" id="MBU7596488.1"/>
    </source>
</evidence>
<organism evidence="10 11">
    <name type="scientific">Streptomyces tardus</name>
    <dbReference type="NCBI Taxonomy" id="2780544"/>
    <lineage>
        <taxon>Bacteria</taxon>
        <taxon>Bacillati</taxon>
        <taxon>Actinomycetota</taxon>
        <taxon>Actinomycetes</taxon>
        <taxon>Kitasatosporales</taxon>
        <taxon>Streptomycetaceae</taxon>
        <taxon>Streptomyces</taxon>
    </lineage>
</organism>
<feature type="transmembrane region" description="Helical" evidence="7">
    <location>
        <begin position="270"/>
        <end position="291"/>
    </location>
</feature>
<dbReference type="GO" id="GO:0005886">
    <property type="term" value="C:plasma membrane"/>
    <property type="evidence" value="ECO:0007669"/>
    <property type="project" value="UniProtKB-SubCell"/>
</dbReference>
<dbReference type="CDD" id="cd06261">
    <property type="entry name" value="TM_PBP2"/>
    <property type="match status" value="1"/>
</dbReference>
<feature type="transmembrane region" description="Helical" evidence="7">
    <location>
        <begin position="39"/>
        <end position="60"/>
    </location>
</feature>
<comment type="subcellular location">
    <subcellularLocation>
        <location evidence="1 7">Cell membrane</location>
        <topology evidence="1 7">Multi-pass membrane protein</topology>
    </subcellularLocation>
</comment>
<dbReference type="Gene3D" id="1.10.3720.10">
    <property type="entry name" value="MetI-like"/>
    <property type="match status" value="1"/>
</dbReference>
<feature type="transmembrane region" description="Helical" evidence="7">
    <location>
        <begin position="95"/>
        <end position="123"/>
    </location>
</feature>
<evidence type="ECO:0000256" key="6">
    <source>
        <dbReference type="ARBA" id="ARBA00023136"/>
    </source>
</evidence>
<keyword evidence="5 7" id="KW-1133">Transmembrane helix</keyword>
<dbReference type="PANTHER" id="PTHR32243:SF18">
    <property type="entry name" value="INNER MEMBRANE ABC TRANSPORTER PERMEASE PROTEIN YCJP"/>
    <property type="match status" value="1"/>
</dbReference>
<reference evidence="10" key="1">
    <citation type="submission" date="2021-06" db="EMBL/GenBank/DDBJ databases">
        <title>Sequencing of actinobacteria type strains.</title>
        <authorList>
            <person name="Nguyen G.-S."/>
            <person name="Wentzel A."/>
        </authorList>
    </citation>
    <scope>NUCLEOTIDE SEQUENCE</scope>
    <source>
        <strain evidence="10">P38-E01</strain>
    </source>
</reference>
<keyword evidence="2 7" id="KW-0813">Transport</keyword>
<name>A0A949JCH5_9ACTN</name>
<evidence type="ECO:0000256" key="7">
    <source>
        <dbReference type="RuleBase" id="RU363032"/>
    </source>
</evidence>
<keyword evidence="6 7" id="KW-0472">Membrane</keyword>
<keyword evidence="11" id="KW-1185">Reference proteome</keyword>
<dbReference type="Proteomes" id="UP000694501">
    <property type="component" value="Unassembled WGS sequence"/>
</dbReference>
<feature type="region of interest" description="Disordered" evidence="8">
    <location>
        <begin position="1"/>
        <end position="31"/>
    </location>
</feature>
<evidence type="ECO:0000256" key="3">
    <source>
        <dbReference type="ARBA" id="ARBA00022475"/>
    </source>
</evidence>
<feature type="transmembrane region" description="Helical" evidence="7">
    <location>
        <begin position="135"/>
        <end position="156"/>
    </location>
</feature>
<proteinExistence type="inferred from homology"/>
<keyword evidence="4 7" id="KW-0812">Transmembrane</keyword>
<evidence type="ECO:0000256" key="1">
    <source>
        <dbReference type="ARBA" id="ARBA00004651"/>
    </source>
</evidence>
<dbReference type="SUPFAM" id="SSF161098">
    <property type="entry name" value="MetI-like"/>
    <property type="match status" value="1"/>
</dbReference>
<evidence type="ECO:0000259" key="9">
    <source>
        <dbReference type="PROSITE" id="PS50928"/>
    </source>
</evidence>
<feature type="domain" description="ABC transmembrane type-1" evidence="9">
    <location>
        <begin position="100"/>
        <end position="291"/>
    </location>
</feature>
<dbReference type="InterPro" id="IPR000515">
    <property type="entry name" value="MetI-like"/>
</dbReference>
<comment type="similarity">
    <text evidence="7">Belongs to the binding-protein-dependent transport system permease family.</text>
</comment>
<gene>
    <name evidence="10" type="ORF">JGS22_002235</name>
</gene>
<dbReference type="Pfam" id="PF00528">
    <property type="entry name" value="BPD_transp_1"/>
    <property type="match status" value="1"/>
</dbReference>